<dbReference type="InterPro" id="IPR050121">
    <property type="entry name" value="Cytochrome_P450_monoxygenase"/>
</dbReference>
<comment type="cofactor">
    <cofactor evidence="1 4">
        <name>heme</name>
        <dbReference type="ChEBI" id="CHEBI:30413"/>
    </cofactor>
</comment>
<keyword evidence="5 6" id="KW-0503">Monooxygenase</keyword>
<dbReference type="PRINTS" id="PR00385">
    <property type="entry name" value="P450"/>
</dbReference>
<keyword evidence="5" id="KW-0560">Oxidoreductase</keyword>
<comment type="similarity">
    <text evidence="5">Belongs to the cytochrome P450 family.</text>
</comment>
<evidence type="ECO:0000256" key="4">
    <source>
        <dbReference type="PIRSR" id="PIRSR602401-1"/>
    </source>
</evidence>
<evidence type="ECO:0000256" key="2">
    <source>
        <dbReference type="ARBA" id="ARBA00022723"/>
    </source>
</evidence>
<dbReference type="Proteomes" id="UP000799750">
    <property type="component" value="Unassembled WGS sequence"/>
</dbReference>
<dbReference type="GO" id="GO:0005506">
    <property type="term" value="F:iron ion binding"/>
    <property type="evidence" value="ECO:0007669"/>
    <property type="project" value="InterPro"/>
</dbReference>
<dbReference type="GO" id="GO:0020037">
    <property type="term" value="F:heme binding"/>
    <property type="evidence" value="ECO:0007669"/>
    <property type="project" value="InterPro"/>
</dbReference>
<dbReference type="InterPro" id="IPR002401">
    <property type="entry name" value="Cyt_P450_E_grp-I"/>
</dbReference>
<dbReference type="InterPro" id="IPR001128">
    <property type="entry name" value="Cyt_P450"/>
</dbReference>
<dbReference type="Pfam" id="PF00067">
    <property type="entry name" value="p450"/>
    <property type="match status" value="1"/>
</dbReference>
<evidence type="ECO:0000313" key="6">
    <source>
        <dbReference type="EMBL" id="KAF2495368.1"/>
    </source>
</evidence>
<dbReference type="GO" id="GO:0016705">
    <property type="term" value="F:oxidoreductase activity, acting on paired donors, with incorporation or reduction of molecular oxygen"/>
    <property type="evidence" value="ECO:0007669"/>
    <property type="project" value="InterPro"/>
</dbReference>
<dbReference type="AlphaFoldDB" id="A0A6A6QS70"/>
<dbReference type="EMBL" id="MU004189">
    <property type="protein sequence ID" value="KAF2495368.1"/>
    <property type="molecule type" value="Genomic_DNA"/>
</dbReference>
<keyword evidence="4 5" id="KW-0349">Heme</keyword>
<dbReference type="GO" id="GO:0004497">
    <property type="term" value="F:monooxygenase activity"/>
    <property type="evidence" value="ECO:0007669"/>
    <property type="project" value="UniProtKB-KW"/>
</dbReference>
<evidence type="ECO:0000256" key="1">
    <source>
        <dbReference type="ARBA" id="ARBA00001971"/>
    </source>
</evidence>
<name>A0A6A6QS70_9PEZI</name>
<dbReference type="PANTHER" id="PTHR24305:SF223">
    <property type="entry name" value="CYTOCHROME P450-DIT2"/>
    <property type="match status" value="1"/>
</dbReference>
<evidence type="ECO:0000256" key="3">
    <source>
        <dbReference type="ARBA" id="ARBA00023004"/>
    </source>
</evidence>
<dbReference type="PRINTS" id="PR00463">
    <property type="entry name" value="EP450I"/>
</dbReference>
<dbReference type="InterPro" id="IPR036396">
    <property type="entry name" value="Cyt_P450_sf"/>
</dbReference>
<dbReference type="SUPFAM" id="SSF48264">
    <property type="entry name" value="Cytochrome P450"/>
    <property type="match status" value="1"/>
</dbReference>
<accession>A0A6A6QS70</accession>
<dbReference type="InterPro" id="IPR017972">
    <property type="entry name" value="Cyt_P450_CS"/>
</dbReference>
<dbReference type="Gene3D" id="1.10.630.10">
    <property type="entry name" value="Cytochrome P450"/>
    <property type="match status" value="1"/>
</dbReference>
<proteinExistence type="inferred from homology"/>
<protein>
    <submittedName>
        <fullName evidence="6">Cytochrome P450 monooxygenase-like protein</fullName>
    </submittedName>
</protein>
<dbReference type="PANTHER" id="PTHR24305">
    <property type="entry name" value="CYTOCHROME P450"/>
    <property type="match status" value="1"/>
</dbReference>
<sequence>MASPLLLTAGVLFVLYWANYTRALLRNLAAAKASGIAYVVLPWNPYHIFWLASYQIWLPHLQKLPATLTSSWILFMNPEWIYLNGYAPFEKMGSDCILTVSSGKLHMYIADAEVITQVTTRRNDFPKPLQMYKRLDIYGKNVVSTEGATWRQHRKISAPSFTEKNNELVFKETLHHGQALVRLWTGESGRESRTIQDSATDTMRFALYVISSAGFDVRVLWSHEEKEEAGNAKSVGSTAPPGHKLSYRDAISSLLENIMWTQVFPKWVLENSPFEWHKELNTAIKEWGKYMEDMYEARKREVISGNASAASGLDLFGALISRSGIASDPSSSSKAPGDQLLSKSDILGNGFVFTLAGHETTANAINFSLIYLALNRPQQQHLQTDIDATLQGKPIAAWTYDDDFPKLFGSMPAAVMNETLRITPPVINIPKCTPPDRPQPVTSNAARHFVVPAAATVSLSCAAVHKNPRYWPTAAGLPQGTDGVNDVELFRPERWLLRSAANGGTAMHVDETFEDDDMTGPSGADVSAAFFKPEKGAYIPFSEGHRSCLGRRFSQVELCAVLALIFRDYSVELAVEEWASDEEVERMGVAERREVWEKAARRADGLLKTALTSIITLQMRGNQVPMRLVKRGSERFVG</sequence>
<dbReference type="PROSITE" id="PS00086">
    <property type="entry name" value="CYTOCHROME_P450"/>
    <property type="match status" value="1"/>
</dbReference>
<feature type="binding site" description="axial binding residue" evidence="4">
    <location>
        <position position="548"/>
    </location>
    <ligand>
        <name>heme</name>
        <dbReference type="ChEBI" id="CHEBI:30413"/>
    </ligand>
    <ligandPart>
        <name>Fe</name>
        <dbReference type="ChEBI" id="CHEBI:18248"/>
    </ligandPart>
</feature>
<dbReference type="OrthoDB" id="1470350at2759"/>
<keyword evidence="2 4" id="KW-0479">Metal-binding</keyword>
<reference evidence="6" key="1">
    <citation type="journal article" date="2020" name="Stud. Mycol.">
        <title>101 Dothideomycetes genomes: a test case for predicting lifestyles and emergence of pathogens.</title>
        <authorList>
            <person name="Haridas S."/>
            <person name="Albert R."/>
            <person name="Binder M."/>
            <person name="Bloem J."/>
            <person name="Labutti K."/>
            <person name="Salamov A."/>
            <person name="Andreopoulos B."/>
            <person name="Baker S."/>
            <person name="Barry K."/>
            <person name="Bills G."/>
            <person name="Bluhm B."/>
            <person name="Cannon C."/>
            <person name="Castanera R."/>
            <person name="Culley D."/>
            <person name="Daum C."/>
            <person name="Ezra D."/>
            <person name="Gonzalez J."/>
            <person name="Henrissat B."/>
            <person name="Kuo A."/>
            <person name="Liang C."/>
            <person name="Lipzen A."/>
            <person name="Lutzoni F."/>
            <person name="Magnuson J."/>
            <person name="Mondo S."/>
            <person name="Nolan M."/>
            <person name="Ohm R."/>
            <person name="Pangilinan J."/>
            <person name="Park H.-J."/>
            <person name="Ramirez L."/>
            <person name="Alfaro M."/>
            <person name="Sun H."/>
            <person name="Tritt A."/>
            <person name="Yoshinaga Y."/>
            <person name="Zwiers L.-H."/>
            <person name="Turgeon B."/>
            <person name="Goodwin S."/>
            <person name="Spatafora J."/>
            <person name="Crous P."/>
            <person name="Grigoriev I."/>
        </authorList>
    </citation>
    <scope>NUCLEOTIDE SEQUENCE</scope>
    <source>
        <strain evidence="6">CBS 269.34</strain>
    </source>
</reference>
<gene>
    <name evidence="6" type="ORF">BU16DRAFT_550170</name>
</gene>
<organism evidence="6 7">
    <name type="scientific">Lophium mytilinum</name>
    <dbReference type="NCBI Taxonomy" id="390894"/>
    <lineage>
        <taxon>Eukaryota</taxon>
        <taxon>Fungi</taxon>
        <taxon>Dikarya</taxon>
        <taxon>Ascomycota</taxon>
        <taxon>Pezizomycotina</taxon>
        <taxon>Dothideomycetes</taxon>
        <taxon>Pleosporomycetidae</taxon>
        <taxon>Mytilinidiales</taxon>
        <taxon>Mytilinidiaceae</taxon>
        <taxon>Lophium</taxon>
    </lineage>
</organism>
<keyword evidence="7" id="KW-1185">Reference proteome</keyword>
<evidence type="ECO:0000313" key="7">
    <source>
        <dbReference type="Proteomes" id="UP000799750"/>
    </source>
</evidence>
<keyword evidence="3 4" id="KW-0408">Iron</keyword>
<evidence type="ECO:0000256" key="5">
    <source>
        <dbReference type="RuleBase" id="RU000461"/>
    </source>
</evidence>